<dbReference type="PANTHER" id="PTHR46060">
    <property type="entry name" value="MARINER MOS1 TRANSPOSASE-LIKE PROTEIN"/>
    <property type="match status" value="1"/>
</dbReference>
<evidence type="ECO:0000313" key="3">
    <source>
        <dbReference type="EMBL" id="UYV72449.1"/>
    </source>
</evidence>
<feature type="domain" description="Tc1-like transposase DDE" evidence="2">
    <location>
        <begin position="21"/>
        <end position="93"/>
    </location>
</feature>
<keyword evidence="1" id="KW-0812">Transmembrane</keyword>
<dbReference type="Gene3D" id="3.30.420.10">
    <property type="entry name" value="Ribonuclease H-like superfamily/Ribonuclease H"/>
    <property type="match status" value="1"/>
</dbReference>
<dbReference type="InterPro" id="IPR004345">
    <property type="entry name" value="TB2_DP1_HVA22"/>
</dbReference>
<dbReference type="Proteomes" id="UP001235939">
    <property type="component" value="Chromosome 09"/>
</dbReference>
<accession>A0ABY6KU99</accession>
<evidence type="ECO:0000259" key="2">
    <source>
        <dbReference type="Pfam" id="PF13358"/>
    </source>
</evidence>
<reference evidence="3 4" key="1">
    <citation type="submission" date="2022-01" db="EMBL/GenBank/DDBJ databases">
        <title>A chromosomal length assembly of Cordylochernes scorpioides.</title>
        <authorList>
            <person name="Zeh D."/>
            <person name="Zeh J."/>
        </authorList>
    </citation>
    <scope>NUCLEOTIDE SEQUENCE [LARGE SCALE GENOMIC DNA]</scope>
    <source>
        <strain evidence="3">IN4F17</strain>
        <tissue evidence="3">Whole Body</tissue>
    </source>
</reference>
<keyword evidence="1" id="KW-1133">Transmembrane helix</keyword>
<dbReference type="Pfam" id="PF03134">
    <property type="entry name" value="TB2_DP1_HVA22"/>
    <property type="match status" value="1"/>
</dbReference>
<sequence length="229" mass="26867">MVNTSRYEQQMHSLREALNEIRPELREKHNKLILQHDNAPAHNATVVKNTIKDLGWELLPHPPYSPDLAPSDYHLFTSLGHALKNQEFSNSDILRKWLVDWFDSKRIEFFRQGIRKLPESIHALETSSKEDDTKWLTYWVVFAGFSIVEFFSDIILSWVFFYWLLKCAFLLWCSCPSTNGAQLVYDKIIRPLFLKNHGMIDRHLEKIHRRIAEVKLVSGVVHTTVLVIL</sequence>
<evidence type="ECO:0000313" key="4">
    <source>
        <dbReference type="Proteomes" id="UP001235939"/>
    </source>
</evidence>
<keyword evidence="4" id="KW-1185">Reference proteome</keyword>
<proteinExistence type="predicted"/>
<dbReference type="InterPro" id="IPR052709">
    <property type="entry name" value="Transposase-MT_Hybrid"/>
</dbReference>
<evidence type="ECO:0000256" key="1">
    <source>
        <dbReference type="SAM" id="Phobius"/>
    </source>
</evidence>
<dbReference type="Pfam" id="PF13358">
    <property type="entry name" value="DDE_3"/>
    <property type="match status" value="1"/>
</dbReference>
<dbReference type="InterPro" id="IPR036397">
    <property type="entry name" value="RNaseH_sf"/>
</dbReference>
<gene>
    <name evidence="3" type="ORF">LAZ67_9003189</name>
</gene>
<dbReference type="EMBL" id="CP092871">
    <property type="protein sequence ID" value="UYV72449.1"/>
    <property type="molecule type" value="Genomic_DNA"/>
</dbReference>
<keyword evidence="1" id="KW-0472">Membrane</keyword>
<protein>
    <submittedName>
        <fullName evidence="3">NR6A1</fullName>
    </submittedName>
</protein>
<name>A0ABY6KU99_9ARAC</name>
<feature type="transmembrane region" description="Helical" evidence="1">
    <location>
        <begin position="136"/>
        <end position="165"/>
    </location>
</feature>
<dbReference type="InterPro" id="IPR038717">
    <property type="entry name" value="Tc1-like_DDE_dom"/>
</dbReference>
<organism evidence="3 4">
    <name type="scientific">Cordylochernes scorpioides</name>
    <dbReference type="NCBI Taxonomy" id="51811"/>
    <lineage>
        <taxon>Eukaryota</taxon>
        <taxon>Metazoa</taxon>
        <taxon>Ecdysozoa</taxon>
        <taxon>Arthropoda</taxon>
        <taxon>Chelicerata</taxon>
        <taxon>Arachnida</taxon>
        <taxon>Pseudoscorpiones</taxon>
        <taxon>Cheliferoidea</taxon>
        <taxon>Chernetidae</taxon>
        <taxon>Cordylochernes</taxon>
    </lineage>
</organism>
<dbReference type="PANTHER" id="PTHR46060:SF1">
    <property type="entry name" value="MARINER MOS1 TRANSPOSASE-LIKE PROTEIN"/>
    <property type="match status" value="1"/>
</dbReference>